<dbReference type="PANTHER" id="PTHR43861">
    <property type="entry name" value="TRANS-ACONITATE 2-METHYLTRANSFERASE-RELATED"/>
    <property type="match status" value="1"/>
</dbReference>
<dbReference type="KEGG" id="cmp:Cha6605_2237"/>
<dbReference type="AlphaFoldDB" id="K9UET8"/>
<evidence type="ECO:0000313" key="4">
    <source>
        <dbReference type="EMBL" id="AFY93320.1"/>
    </source>
</evidence>
<dbReference type="OrthoDB" id="9791837at2"/>
<evidence type="ECO:0000259" key="3">
    <source>
        <dbReference type="Pfam" id="PF13649"/>
    </source>
</evidence>
<dbReference type="InterPro" id="IPR041698">
    <property type="entry name" value="Methyltransf_25"/>
</dbReference>
<dbReference type="Gene3D" id="3.40.50.150">
    <property type="entry name" value="Vaccinia Virus protein VP39"/>
    <property type="match status" value="1"/>
</dbReference>
<dbReference type="STRING" id="1173020.Cha6605_2237"/>
<dbReference type="EMBL" id="CP003600">
    <property type="protein sequence ID" value="AFY93320.1"/>
    <property type="molecule type" value="Genomic_DNA"/>
</dbReference>
<dbReference type="SUPFAM" id="SSF53335">
    <property type="entry name" value="S-adenosyl-L-methionine-dependent methyltransferases"/>
    <property type="match status" value="1"/>
</dbReference>
<sequence length="249" mass="27653">MYDDIASLYHLIYPNWDEAIKQQADALNDVVTTLMGSAPRSILDVSCGIGTQALGLAALGHTVTASDLSAAAVDRARTEAISRGLDMTFKVADMRQCTEVHGSGFDVVLSADNSLPHLPGEDEVRIALQGFYNCLRTDGIAIVNLRDYREDEDRSSPQMLSYGFRVRGSDRYFVFQTRDWNDDVYDVAMYFVREARVGTPASVTAGLDRYYAITVERLMFLFQEVGFTHVQRLDGILHQPIVVGRRGAA</sequence>
<name>K9UET8_CHAP6</name>
<dbReference type="GO" id="GO:0008168">
    <property type="term" value="F:methyltransferase activity"/>
    <property type="evidence" value="ECO:0007669"/>
    <property type="project" value="UniProtKB-KW"/>
</dbReference>
<dbReference type="eggNOG" id="COG2890">
    <property type="taxonomic scope" value="Bacteria"/>
</dbReference>
<dbReference type="GO" id="GO:0032259">
    <property type="term" value="P:methylation"/>
    <property type="evidence" value="ECO:0007669"/>
    <property type="project" value="UniProtKB-KW"/>
</dbReference>
<reference evidence="4 5" key="1">
    <citation type="submission" date="2012-05" db="EMBL/GenBank/DDBJ databases">
        <title>Finished chromosome of genome of Chamaesiphon sp. PCC 6605.</title>
        <authorList>
            <consortium name="US DOE Joint Genome Institute"/>
            <person name="Gugger M."/>
            <person name="Coursin T."/>
            <person name="Rippka R."/>
            <person name="Tandeau De Marsac N."/>
            <person name="Huntemann M."/>
            <person name="Wei C.-L."/>
            <person name="Han J."/>
            <person name="Detter J.C."/>
            <person name="Han C."/>
            <person name="Tapia R."/>
            <person name="Chen A."/>
            <person name="Kyrpides N."/>
            <person name="Mavromatis K."/>
            <person name="Markowitz V."/>
            <person name="Szeto E."/>
            <person name="Ivanova N."/>
            <person name="Pagani I."/>
            <person name="Pati A."/>
            <person name="Goodwin L."/>
            <person name="Nordberg H.P."/>
            <person name="Cantor M.N."/>
            <person name="Hua S.X."/>
            <person name="Woyke T."/>
            <person name="Kerfeld C.A."/>
        </authorList>
    </citation>
    <scope>NUCLEOTIDE SEQUENCE [LARGE SCALE GENOMIC DNA]</scope>
    <source>
        <strain evidence="5">ATCC 27169 / PCC 6605</strain>
    </source>
</reference>
<feature type="domain" description="Methyltransferase" evidence="3">
    <location>
        <begin position="42"/>
        <end position="139"/>
    </location>
</feature>
<accession>K9UET8</accession>
<dbReference type="InterPro" id="IPR029063">
    <property type="entry name" value="SAM-dependent_MTases_sf"/>
</dbReference>
<dbReference type="RefSeq" id="WP_015159471.1">
    <property type="nucleotide sequence ID" value="NC_019697.1"/>
</dbReference>
<keyword evidence="1 4" id="KW-0489">Methyltransferase</keyword>
<gene>
    <name evidence="4" type="ORF">Cha6605_2237</name>
</gene>
<evidence type="ECO:0000256" key="2">
    <source>
        <dbReference type="ARBA" id="ARBA00022679"/>
    </source>
</evidence>
<dbReference type="CDD" id="cd02440">
    <property type="entry name" value="AdoMet_MTases"/>
    <property type="match status" value="1"/>
</dbReference>
<keyword evidence="5" id="KW-1185">Reference proteome</keyword>
<dbReference type="HOGENOM" id="CLU_069129_8_1_3"/>
<dbReference type="Pfam" id="PF13649">
    <property type="entry name" value="Methyltransf_25"/>
    <property type="match status" value="1"/>
</dbReference>
<dbReference type="Proteomes" id="UP000010366">
    <property type="component" value="Chromosome"/>
</dbReference>
<dbReference type="PATRIC" id="fig|1173020.3.peg.2543"/>
<protein>
    <submittedName>
        <fullName evidence="4">Methyltransferase family protein</fullName>
    </submittedName>
</protein>
<organism evidence="4 5">
    <name type="scientific">Chamaesiphon minutus (strain ATCC 27169 / PCC 6605)</name>
    <dbReference type="NCBI Taxonomy" id="1173020"/>
    <lineage>
        <taxon>Bacteria</taxon>
        <taxon>Bacillati</taxon>
        <taxon>Cyanobacteriota</taxon>
        <taxon>Cyanophyceae</taxon>
        <taxon>Gomontiellales</taxon>
        <taxon>Chamaesiphonaceae</taxon>
        <taxon>Chamaesiphon</taxon>
    </lineage>
</organism>
<evidence type="ECO:0000256" key="1">
    <source>
        <dbReference type="ARBA" id="ARBA00022603"/>
    </source>
</evidence>
<proteinExistence type="predicted"/>
<dbReference type="PANTHER" id="PTHR43861:SF1">
    <property type="entry name" value="TRANS-ACONITATE 2-METHYLTRANSFERASE"/>
    <property type="match status" value="1"/>
</dbReference>
<keyword evidence="2 4" id="KW-0808">Transferase</keyword>
<evidence type="ECO:0000313" key="5">
    <source>
        <dbReference type="Proteomes" id="UP000010366"/>
    </source>
</evidence>